<gene>
    <name evidence="1" type="ORF">METZ01_LOCUS479336</name>
</gene>
<reference evidence="1" key="1">
    <citation type="submission" date="2018-05" db="EMBL/GenBank/DDBJ databases">
        <authorList>
            <person name="Lanie J.A."/>
            <person name="Ng W.-L."/>
            <person name="Kazmierczak K.M."/>
            <person name="Andrzejewski T.M."/>
            <person name="Davidsen T.M."/>
            <person name="Wayne K.J."/>
            <person name="Tettelin H."/>
            <person name="Glass J.I."/>
            <person name="Rusch D."/>
            <person name="Podicherti R."/>
            <person name="Tsui H.-C.T."/>
            <person name="Winkler M.E."/>
        </authorList>
    </citation>
    <scope>NUCLEOTIDE SEQUENCE</scope>
</reference>
<sequence length="73" mass="8039">MIIGNFIIIIRWDLKFPANYISLSFILNPTGSVISPGGFESNSSESENAFAIIKSLTFFVSLDIISLVLKSIK</sequence>
<evidence type="ECO:0000313" key="1">
    <source>
        <dbReference type="EMBL" id="SVE26482.1"/>
    </source>
</evidence>
<protein>
    <submittedName>
        <fullName evidence="1">Uncharacterized protein</fullName>
    </submittedName>
</protein>
<proteinExistence type="predicted"/>
<feature type="non-terminal residue" evidence="1">
    <location>
        <position position="73"/>
    </location>
</feature>
<dbReference type="EMBL" id="UINC01205348">
    <property type="protein sequence ID" value="SVE26482.1"/>
    <property type="molecule type" value="Genomic_DNA"/>
</dbReference>
<dbReference type="AlphaFoldDB" id="A0A383C2T7"/>
<accession>A0A383C2T7</accession>
<organism evidence="1">
    <name type="scientific">marine metagenome</name>
    <dbReference type="NCBI Taxonomy" id="408172"/>
    <lineage>
        <taxon>unclassified sequences</taxon>
        <taxon>metagenomes</taxon>
        <taxon>ecological metagenomes</taxon>
    </lineage>
</organism>
<name>A0A383C2T7_9ZZZZ</name>